<dbReference type="PANTHER" id="PTHR43877:SF5">
    <property type="entry name" value="BLL8307 PROTEIN"/>
    <property type="match status" value="1"/>
</dbReference>
<dbReference type="AlphaFoldDB" id="A0A7X0G4D6"/>
<name>A0A7X0G4D6_9ACTN</name>
<dbReference type="PANTHER" id="PTHR43877">
    <property type="entry name" value="AMINOALKYLPHOSPHONATE N-ACETYLTRANSFERASE-RELATED-RELATED"/>
    <property type="match status" value="1"/>
</dbReference>
<sequence length="166" mass="18237">MMLRFELDDLGRPEVRRLLEEHLADMYATSPPESIHALDLDGLRGPAIAFWSAWEGPELRGCGALKDLGDGDVELKSMRTAVAARGAGIGSAILRHLLAVAAERGHRRVLLETGSQEFFAPARRLYARHGFTPCEPFADYVHDPNSVFMELRLDAEAGPEVTACPL</sequence>
<dbReference type="PROSITE" id="PS51186">
    <property type="entry name" value="GNAT"/>
    <property type="match status" value="1"/>
</dbReference>
<dbReference type="SUPFAM" id="SSF55729">
    <property type="entry name" value="Acyl-CoA N-acyltransferases (Nat)"/>
    <property type="match status" value="1"/>
</dbReference>
<dbReference type="InterPro" id="IPR016181">
    <property type="entry name" value="Acyl_CoA_acyltransferase"/>
</dbReference>
<comment type="caution">
    <text evidence="4">The sequence shown here is derived from an EMBL/GenBank/DDBJ whole genome shotgun (WGS) entry which is preliminary data.</text>
</comment>
<dbReference type="EC" id="2.3.1.-" evidence="4"/>
<keyword evidence="2 4" id="KW-0012">Acyltransferase</keyword>
<evidence type="ECO:0000256" key="2">
    <source>
        <dbReference type="ARBA" id="ARBA00023315"/>
    </source>
</evidence>
<organism evidence="4 5">
    <name type="scientific">Actinomadura coerulea</name>
    <dbReference type="NCBI Taxonomy" id="46159"/>
    <lineage>
        <taxon>Bacteria</taxon>
        <taxon>Bacillati</taxon>
        <taxon>Actinomycetota</taxon>
        <taxon>Actinomycetes</taxon>
        <taxon>Streptosporangiales</taxon>
        <taxon>Thermomonosporaceae</taxon>
        <taxon>Actinomadura</taxon>
    </lineage>
</organism>
<keyword evidence="1 4" id="KW-0808">Transferase</keyword>
<dbReference type="InterPro" id="IPR000182">
    <property type="entry name" value="GNAT_dom"/>
</dbReference>
<evidence type="ECO:0000313" key="5">
    <source>
        <dbReference type="Proteomes" id="UP000546324"/>
    </source>
</evidence>
<evidence type="ECO:0000259" key="3">
    <source>
        <dbReference type="PROSITE" id="PS51186"/>
    </source>
</evidence>
<dbReference type="Pfam" id="PF00583">
    <property type="entry name" value="Acetyltransf_1"/>
    <property type="match status" value="1"/>
</dbReference>
<dbReference type="GO" id="GO:0016747">
    <property type="term" value="F:acyltransferase activity, transferring groups other than amino-acyl groups"/>
    <property type="evidence" value="ECO:0007669"/>
    <property type="project" value="InterPro"/>
</dbReference>
<dbReference type="EMBL" id="JACHMQ010000001">
    <property type="protein sequence ID" value="MBB6399044.1"/>
    <property type="molecule type" value="Genomic_DNA"/>
</dbReference>
<accession>A0A7X0G4D6</accession>
<dbReference type="InterPro" id="IPR050832">
    <property type="entry name" value="Bact_Acetyltransf"/>
</dbReference>
<dbReference type="CDD" id="cd04301">
    <property type="entry name" value="NAT_SF"/>
    <property type="match status" value="1"/>
</dbReference>
<dbReference type="Proteomes" id="UP000546324">
    <property type="component" value="Unassembled WGS sequence"/>
</dbReference>
<reference evidence="4 5" key="1">
    <citation type="submission" date="2020-08" db="EMBL/GenBank/DDBJ databases">
        <title>Sequencing the genomes of 1000 actinobacteria strains.</title>
        <authorList>
            <person name="Klenk H.-P."/>
        </authorList>
    </citation>
    <scope>NUCLEOTIDE SEQUENCE [LARGE SCALE GENOMIC DNA]</scope>
    <source>
        <strain evidence="4 5">DSM 43675</strain>
    </source>
</reference>
<protein>
    <submittedName>
        <fullName evidence="4">Putative acetyltransferase</fullName>
        <ecNumber evidence="4">2.3.1.-</ecNumber>
    </submittedName>
</protein>
<keyword evidence="5" id="KW-1185">Reference proteome</keyword>
<evidence type="ECO:0000256" key="1">
    <source>
        <dbReference type="ARBA" id="ARBA00022679"/>
    </source>
</evidence>
<proteinExistence type="predicted"/>
<feature type="domain" description="N-acetyltransferase" evidence="3">
    <location>
        <begin position="13"/>
        <end position="154"/>
    </location>
</feature>
<gene>
    <name evidence="4" type="ORF">BKA00_005958</name>
</gene>
<evidence type="ECO:0000313" key="4">
    <source>
        <dbReference type="EMBL" id="MBB6399044.1"/>
    </source>
</evidence>
<dbReference type="RefSeq" id="WP_230298972.1">
    <property type="nucleotide sequence ID" value="NZ_JACHMQ010000001.1"/>
</dbReference>
<dbReference type="Gene3D" id="3.40.630.30">
    <property type="match status" value="1"/>
</dbReference>